<dbReference type="Proteomes" id="UP000886721">
    <property type="component" value="Unassembled WGS sequence"/>
</dbReference>
<reference evidence="1" key="1">
    <citation type="journal article" date="2021" name="PeerJ">
        <title>Extensive microbial diversity within the chicken gut microbiome revealed by metagenomics and culture.</title>
        <authorList>
            <person name="Gilroy R."/>
            <person name="Ravi A."/>
            <person name="Getino M."/>
            <person name="Pursley I."/>
            <person name="Horton D.L."/>
            <person name="Alikhan N.F."/>
            <person name="Baker D."/>
            <person name="Gharbi K."/>
            <person name="Hall N."/>
            <person name="Watson M."/>
            <person name="Adriaenssens E.M."/>
            <person name="Foster-Nyarko E."/>
            <person name="Jarju S."/>
            <person name="Secka A."/>
            <person name="Antonio M."/>
            <person name="Oren A."/>
            <person name="Chaudhuri R.R."/>
            <person name="La Ragione R."/>
            <person name="Hildebrand F."/>
            <person name="Pallen M.J."/>
        </authorList>
    </citation>
    <scope>NUCLEOTIDE SEQUENCE</scope>
    <source>
        <strain evidence="1">CHK191-13928</strain>
    </source>
</reference>
<sequence length="248" mass="28872">MVKGLDIFRDFFAEYKDQYVLIGGAACDIIFESNEVNFRATRDLDMVLLIEALTPQFGEKFWEFILAGKYRNKVTNGGKPQFYRFDKPENDSFPKMIELFCRTDFELKNAEGITPIHIDDGISSLSAILLDDDYYKVLLEGKVVKNSLSVLRPEYLILFKAKAYFDLKKRKKVGEMIDSNNIKKHKKDILRISAELMLEKVENLPEAVEKDIHHFIDSLEQEPFDSNLLKMYGLNNYEVVQVLKETFR</sequence>
<protein>
    <submittedName>
        <fullName evidence="1">Uncharacterized protein</fullName>
    </submittedName>
</protein>
<dbReference type="EMBL" id="DXEM01000039">
    <property type="protein sequence ID" value="HIX69029.1"/>
    <property type="molecule type" value="Genomic_DNA"/>
</dbReference>
<proteinExistence type="predicted"/>
<evidence type="ECO:0000313" key="2">
    <source>
        <dbReference type="Proteomes" id="UP000886721"/>
    </source>
</evidence>
<dbReference type="AlphaFoldDB" id="A0A9D2BB92"/>
<gene>
    <name evidence="1" type="ORF">H9735_13045</name>
</gene>
<organism evidence="1 2">
    <name type="scientific">Candidatus Anaerostipes excrementavium</name>
    <dbReference type="NCBI Taxonomy" id="2838463"/>
    <lineage>
        <taxon>Bacteria</taxon>
        <taxon>Bacillati</taxon>
        <taxon>Bacillota</taxon>
        <taxon>Clostridia</taxon>
        <taxon>Lachnospirales</taxon>
        <taxon>Lachnospiraceae</taxon>
        <taxon>Anaerostipes</taxon>
    </lineage>
</organism>
<accession>A0A9D2BB92</accession>
<name>A0A9D2BB92_9FIRM</name>
<evidence type="ECO:0000313" key="1">
    <source>
        <dbReference type="EMBL" id="HIX69029.1"/>
    </source>
</evidence>
<comment type="caution">
    <text evidence="1">The sequence shown here is derived from an EMBL/GenBank/DDBJ whole genome shotgun (WGS) entry which is preliminary data.</text>
</comment>
<reference evidence="1" key="2">
    <citation type="submission" date="2021-04" db="EMBL/GenBank/DDBJ databases">
        <authorList>
            <person name="Gilroy R."/>
        </authorList>
    </citation>
    <scope>NUCLEOTIDE SEQUENCE</scope>
    <source>
        <strain evidence="1">CHK191-13928</strain>
    </source>
</reference>